<evidence type="ECO:0000313" key="3">
    <source>
        <dbReference type="Proteomes" id="UP000013827"/>
    </source>
</evidence>
<dbReference type="Proteomes" id="UP000013827">
    <property type="component" value="Unassembled WGS sequence"/>
</dbReference>
<dbReference type="AlphaFoldDB" id="A0A0D3L1Z9"/>
<evidence type="ECO:0000313" key="2">
    <source>
        <dbReference type="EnsemblProtists" id="EOD42034"/>
    </source>
</evidence>
<keyword evidence="3" id="KW-1185">Reference proteome</keyword>
<dbReference type="EnsemblProtists" id="EOD42034">
    <property type="protein sequence ID" value="EOD42034"/>
    <property type="gene ID" value="EMIHUDRAFT_194717"/>
</dbReference>
<proteinExistence type="predicted"/>
<dbReference type="RefSeq" id="XP_005794463.1">
    <property type="nucleotide sequence ID" value="XM_005794406.1"/>
</dbReference>
<name>A0A0D3L1Z9_EMIH1</name>
<reference evidence="2" key="2">
    <citation type="submission" date="2024-10" db="UniProtKB">
        <authorList>
            <consortium name="EnsemblProtists"/>
        </authorList>
    </citation>
    <scope>IDENTIFICATION</scope>
</reference>
<protein>
    <submittedName>
        <fullName evidence="2">Uncharacterized protein</fullName>
    </submittedName>
</protein>
<feature type="region of interest" description="Disordered" evidence="1">
    <location>
        <begin position="38"/>
        <end position="71"/>
    </location>
</feature>
<sequence>MCAASAEPSAEELQLHRRHDHGADVWEGVHASLEAVLDEDSEPDSELTASAQREWEGEGSAAAPRYDDIGSDVEEWDGGRGCFAAAPPRKVVPISPEDLANAPSKRQVEPSVSASGGRRLTAKSRPFWALELERKANAAQGEDPQPLQPPEEAYRLIFYATDEEYCAIFGEREPPLAAAVMPHRPASHRTTHAGRTVSGRSLAPFMEPEEGHVVRRKWWSRAKLGNVEVVTGRRRSQDPHQPWYVGEE</sequence>
<evidence type="ECO:0000256" key="1">
    <source>
        <dbReference type="SAM" id="MobiDB-lite"/>
    </source>
</evidence>
<reference evidence="3" key="1">
    <citation type="journal article" date="2013" name="Nature">
        <title>Pan genome of the phytoplankton Emiliania underpins its global distribution.</title>
        <authorList>
            <person name="Read B.A."/>
            <person name="Kegel J."/>
            <person name="Klute M.J."/>
            <person name="Kuo A."/>
            <person name="Lefebvre S.C."/>
            <person name="Maumus F."/>
            <person name="Mayer C."/>
            <person name="Miller J."/>
            <person name="Monier A."/>
            <person name="Salamov A."/>
            <person name="Young J."/>
            <person name="Aguilar M."/>
            <person name="Claverie J.M."/>
            <person name="Frickenhaus S."/>
            <person name="Gonzalez K."/>
            <person name="Herman E.K."/>
            <person name="Lin Y.C."/>
            <person name="Napier J."/>
            <person name="Ogata H."/>
            <person name="Sarno A.F."/>
            <person name="Shmutz J."/>
            <person name="Schroeder D."/>
            <person name="de Vargas C."/>
            <person name="Verret F."/>
            <person name="von Dassow P."/>
            <person name="Valentin K."/>
            <person name="Van de Peer Y."/>
            <person name="Wheeler G."/>
            <person name="Dacks J.B."/>
            <person name="Delwiche C.F."/>
            <person name="Dyhrman S.T."/>
            <person name="Glockner G."/>
            <person name="John U."/>
            <person name="Richards T."/>
            <person name="Worden A.Z."/>
            <person name="Zhang X."/>
            <person name="Grigoriev I.V."/>
            <person name="Allen A.E."/>
            <person name="Bidle K."/>
            <person name="Borodovsky M."/>
            <person name="Bowler C."/>
            <person name="Brownlee C."/>
            <person name="Cock J.M."/>
            <person name="Elias M."/>
            <person name="Gladyshev V.N."/>
            <person name="Groth M."/>
            <person name="Guda C."/>
            <person name="Hadaegh A."/>
            <person name="Iglesias-Rodriguez M.D."/>
            <person name="Jenkins J."/>
            <person name="Jones B.M."/>
            <person name="Lawson T."/>
            <person name="Leese F."/>
            <person name="Lindquist E."/>
            <person name="Lobanov A."/>
            <person name="Lomsadze A."/>
            <person name="Malik S.B."/>
            <person name="Marsh M.E."/>
            <person name="Mackinder L."/>
            <person name="Mock T."/>
            <person name="Mueller-Roeber B."/>
            <person name="Pagarete A."/>
            <person name="Parker M."/>
            <person name="Probert I."/>
            <person name="Quesneville H."/>
            <person name="Raines C."/>
            <person name="Rensing S.A."/>
            <person name="Riano-Pachon D.M."/>
            <person name="Richier S."/>
            <person name="Rokitta S."/>
            <person name="Shiraiwa Y."/>
            <person name="Soanes D.M."/>
            <person name="van der Giezen M."/>
            <person name="Wahlund T.M."/>
            <person name="Williams B."/>
            <person name="Wilson W."/>
            <person name="Wolfe G."/>
            <person name="Wurch L.L."/>
        </authorList>
    </citation>
    <scope>NUCLEOTIDE SEQUENCE</scope>
</reference>
<dbReference type="KEGG" id="ehx:EMIHUDRAFT_194717"/>
<feature type="region of interest" description="Disordered" evidence="1">
    <location>
        <begin position="94"/>
        <end position="119"/>
    </location>
</feature>
<dbReference type="GeneID" id="17287304"/>
<dbReference type="PaxDb" id="2903-EOD42034"/>
<accession>A0A0D3L1Z9</accession>
<organism evidence="2 3">
    <name type="scientific">Emiliania huxleyi (strain CCMP1516)</name>
    <dbReference type="NCBI Taxonomy" id="280463"/>
    <lineage>
        <taxon>Eukaryota</taxon>
        <taxon>Haptista</taxon>
        <taxon>Haptophyta</taxon>
        <taxon>Prymnesiophyceae</taxon>
        <taxon>Isochrysidales</taxon>
        <taxon>Noelaerhabdaceae</taxon>
        <taxon>Emiliania</taxon>
    </lineage>
</organism>
<dbReference type="HOGENOM" id="CLU_1121802_0_0_1"/>